<accession>A0ABZ1SJY0</accession>
<evidence type="ECO:0000313" key="3">
    <source>
        <dbReference type="EMBL" id="WUP72753.1"/>
    </source>
</evidence>
<protein>
    <submittedName>
        <fullName evidence="3">Uncharacterized protein</fullName>
    </submittedName>
</protein>
<name>A0ABZ1SJY0_9ACTN</name>
<feature type="compositionally biased region" description="Basic residues" evidence="1">
    <location>
        <begin position="325"/>
        <end position="336"/>
    </location>
</feature>
<dbReference type="EMBL" id="CP108085">
    <property type="protein sequence ID" value="WUP72753.1"/>
    <property type="molecule type" value="Genomic_DNA"/>
</dbReference>
<sequence>MSRTSRSIRGRCVALAAVTAGVSWFAGGPAMAKDGALADACRAQAHNMTARGVTGHDVTGRDLTSGLTSLPAAGVLSIADAAGAAAGQGHNSLPTGSATVARTLPAPAALPAVPGPRTLPNTATGATAALPAPASATKTLPTDATTLSAPAKAVTAPVHGAAAGAAAVADRRAAAVPATDANSLFPVRSAVPLLATAPAKPSAANGCAQQALRTAPAAREREHPVAQGHPKKSHRNPKPQDQQAGANSRGSAPQQPGTQQPGTQKPGSQQAGAQKAGAQKPGQRPEGRNQGNQGALAPQGVSHSTSSQSGASSQEQITKTFPVKDRRHRKAHHPRKQPGAAAPAQAANQAGQAGRPMPGTRNTALAEGERVKKAKDKRQRDDAARGRGPAVGVAPDLADGRHVPRLRPREYPRAASHQPNGDITAPAALAKVTGTNAVTDFAATTGKKLLP</sequence>
<reference evidence="3" key="1">
    <citation type="submission" date="2022-10" db="EMBL/GenBank/DDBJ databases">
        <title>The complete genomes of actinobacterial strains from the NBC collection.</title>
        <authorList>
            <person name="Joergensen T.S."/>
            <person name="Alvarez Arevalo M."/>
            <person name="Sterndorff E.B."/>
            <person name="Faurdal D."/>
            <person name="Vuksanovic O."/>
            <person name="Mourched A.-S."/>
            <person name="Charusanti P."/>
            <person name="Shaw S."/>
            <person name="Blin K."/>
            <person name="Weber T."/>
        </authorList>
    </citation>
    <scope>NUCLEOTIDE SEQUENCE</scope>
    <source>
        <strain evidence="3">NBC_00254</strain>
    </source>
</reference>
<keyword evidence="4" id="KW-1185">Reference proteome</keyword>
<feature type="compositionally biased region" description="Low complexity" evidence="1">
    <location>
        <begin position="337"/>
        <end position="354"/>
    </location>
</feature>
<feature type="region of interest" description="Disordered" evidence="1">
    <location>
        <begin position="200"/>
        <end position="422"/>
    </location>
</feature>
<evidence type="ECO:0000256" key="1">
    <source>
        <dbReference type="SAM" id="MobiDB-lite"/>
    </source>
</evidence>
<dbReference type="Proteomes" id="UP001432011">
    <property type="component" value="Chromosome"/>
</dbReference>
<feature type="compositionally biased region" description="Basic and acidic residues" evidence="1">
    <location>
        <begin position="398"/>
        <end position="412"/>
    </location>
</feature>
<feature type="compositionally biased region" description="Low complexity" evidence="1">
    <location>
        <begin position="250"/>
        <end position="282"/>
    </location>
</feature>
<proteinExistence type="predicted"/>
<organism evidence="3 4">
    <name type="scientific">Microbispora hainanensis</name>
    <dbReference type="NCBI Taxonomy" id="568844"/>
    <lineage>
        <taxon>Bacteria</taxon>
        <taxon>Bacillati</taxon>
        <taxon>Actinomycetota</taxon>
        <taxon>Actinomycetes</taxon>
        <taxon>Streptosporangiales</taxon>
        <taxon>Streptosporangiaceae</taxon>
        <taxon>Microbispora</taxon>
    </lineage>
</organism>
<feature type="chain" id="PRO_5047471555" evidence="2">
    <location>
        <begin position="33"/>
        <end position="451"/>
    </location>
</feature>
<dbReference type="RefSeq" id="WP_142647917.1">
    <property type="nucleotide sequence ID" value="NZ_CP108085.1"/>
</dbReference>
<keyword evidence="2" id="KW-0732">Signal</keyword>
<feature type="compositionally biased region" description="Low complexity" evidence="1">
    <location>
        <begin position="299"/>
        <end position="316"/>
    </location>
</feature>
<feature type="signal peptide" evidence="2">
    <location>
        <begin position="1"/>
        <end position="32"/>
    </location>
</feature>
<gene>
    <name evidence="3" type="ORF">OG913_25435</name>
</gene>
<feature type="compositionally biased region" description="Polar residues" evidence="1">
    <location>
        <begin position="239"/>
        <end position="249"/>
    </location>
</feature>
<evidence type="ECO:0000313" key="4">
    <source>
        <dbReference type="Proteomes" id="UP001432011"/>
    </source>
</evidence>
<evidence type="ECO:0000256" key="2">
    <source>
        <dbReference type="SAM" id="SignalP"/>
    </source>
</evidence>